<proteinExistence type="inferred from homology"/>
<feature type="domain" description="HTH lysR-type" evidence="5">
    <location>
        <begin position="1"/>
        <end position="58"/>
    </location>
</feature>
<protein>
    <submittedName>
        <fullName evidence="6">LysR family transcriptional regulator</fullName>
    </submittedName>
</protein>
<dbReference type="PRINTS" id="PR00039">
    <property type="entry name" value="HTHLYSR"/>
</dbReference>
<dbReference type="InterPro" id="IPR000847">
    <property type="entry name" value="LysR_HTH_N"/>
</dbReference>
<evidence type="ECO:0000259" key="5">
    <source>
        <dbReference type="PROSITE" id="PS50931"/>
    </source>
</evidence>
<keyword evidence="7" id="KW-1185">Reference proteome</keyword>
<keyword evidence="3" id="KW-0238">DNA-binding</keyword>
<dbReference type="PROSITE" id="PS50931">
    <property type="entry name" value="HTH_LYSR"/>
    <property type="match status" value="1"/>
</dbReference>
<dbReference type="InterPro" id="IPR036390">
    <property type="entry name" value="WH_DNA-bd_sf"/>
</dbReference>
<dbReference type="EMBL" id="JARTLD010000037">
    <property type="protein sequence ID" value="MED5018757.1"/>
    <property type="molecule type" value="Genomic_DNA"/>
</dbReference>
<dbReference type="Pfam" id="PF03466">
    <property type="entry name" value="LysR_substrate"/>
    <property type="match status" value="1"/>
</dbReference>
<dbReference type="InterPro" id="IPR005119">
    <property type="entry name" value="LysR_subst-bd"/>
</dbReference>
<dbReference type="SUPFAM" id="SSF53850">
    <property type="entry name" value="Periplasmic binding protein-like II"/>
    <property type="match status" value="1"/>
</dbReference>
<keyword evidence="2" id="KW-0805">Transcription regulation</keyword>
<evidence type="ECO:0000256" key="2">
    <source>
        <dbReference type="ARBA" id="ARBA00023015"/>
    </source>
</evidence>
<evidence type="ECO:0000313" key="7">
    <source>
        <dbReference type="Proteomes" id="UP001343257"/>
    </source>
</evidence>
<dbReference type="Gene3D" id="1.10.10.10">
    <property type="entry name" value="Winged helix-like DNA-binding domain superfamily/Winged helix DNA-binding domain"/>
    <property type="match status" value="1"/>
</dbReference>
<accession>A0ABU6PVC6</accession>
<comment type="caution">
    <text evidence="6">The sequence shown here is derived from an EMBL/GenBank/DDBJ whole genome shotgun (WGS) entry which is preliminary data.</text>
</comment>
<dbReference type="SUPFAM" id="SSF46785">
    <property type="entry name" value="Winged helix' DNA-binding domain"/>
    <property type="match status" value="1"/>
</dbReference>
<reference evidence="6 7" key="1">
    <citation type="submission" date="2023-03" db="EMBL/GenBank/DDBJ databases">
        <title>Bacillus Genome Sequencing.</title>
        <authorList>
            <person name="Dunlap C."/>
        </authorList>
    </citation>
    <scope>NUCLEOTIDE SEQUENCE [LARGE SCALE GENOMIC DNA]</scope>
    <source>
        <strain evidence="6 7">NRS-52</strain>
    </source>
</reference>
<gene>
    <name evidence="6" type="ORF">P9847_15720</name>
</gene>
<dbReference type="InterPro" id="IPR036388">
    <property type="entry name" value="WH-like_DNA-bd_sf"/>
</dbReference>
<comment type="similarity">
    <text evidence="1">Belongs to the LysR transcriptional regulatory family.</text>
</comment>
<dbReference type="Proteomes" id="UP001343257">
    <property type="component" value="Unassembled WGS sequence"/>
</dbReference>
<sequence length="294" mass="32826">MNLHALRFFAKVAETGSVTLASELLRVSQPAVTAQIKRLEKELGIQLWIPQGRGVSLTEAGRMLAGEAQRLFELEQRIEMNLERLMQGLSGKLQLAATYLPANFLLPRTIAAYKQRYPSVEIELTTTNSSQALELLVHFKADIAVVGGSDAEHPLLERTSWVKDDMCFVVHPGHRLAGAEATLADMLREPFIFREEGSFSREQLLALCRLHHLPAPAIGLQMNGLHETLRVVMEGYGAAFLSSLETEAFVARNELAKVHVKEAQLSNPISVYTRKEPLPPAARHFLDDLLRLFR</sequence>
<name>A0ABU6PVC6_9BACL</name>
<dbReference type="Pfam" id="PF00126">
    <property type="entry name" value="HTH_1"/>
    <property type="match status" value="1"/>
</dbReference>
<keyword evidence="4" id="KW-0804">Transcription</keyword>
<evidence type="ECO:0000256" key="1">
    <source>
        <dbReference type="ARBA" id="ARBA00009437"/>
    </source>
</evidence>
<dbReference type="PANTHER" id="PTHR30126:SF94">
    <property type="entry name" value="LYSR FAMILY TRANSCRIPTIONAL REGULATOR"/>
    <property type="match status" value="1"/>
</dbReference>
<evidence type="ECO:0000256" key="4">
    <source>
        <dbReference type="ARBA" id="ARBA00023163"/>
    </source>
</evidence>
<dbReference type="Gene3D" id="3.40.190.290">
    <property type="match status" value="1"/>
</dbReference>
<organism evidence="6 7">
    <name type="scientific">Paenibacillus chibensis</name>
    <dbReference type="NCBI Taxonomy" id="59846"/>
    <lineage>
        <taxon>Bacteria</taxon>
        <taxon>Bacillati</taxon>
        <taxon>Bacillota</taxon>
        <taxon>Bacilli</taxon>
        <taxon>Bacillales</taxon>
        <taxon>Paenibacillaceae</taxon>
        <taxon>Paenibacillus</taxon>
    </lineage>
</organism>
<evidence type="ECO:0000313" key="6">
    <source>
        <dbReference type="EMBL" id="MED5018757.1"/>
    </source>
</evidence>
<evidence type="ECO:0000256" key="3">
    <source>
        <dbReference type="ARBA" id="ARBA00023125"/>
    </source>
</evidence>
<dbReference type="PANTHER" id="PTHR30126">
    <property type="entry name" value="HTH-TYPE TRANSCRIPTIONAL REGULATOR"/>
    <property type="match status" value="1"/>
</dbReference>